<proteinExistence type="predicted"/>
<gene>
    <name evidence="4" type="ORF">KP79_PYT02896</name>
</gene>
<evidence type="ECO:0000313" key="4">
    <source>
        <dbReference type="EMBL" id="OWF36765.1"/>
    </source>
</evidence>
<keyword evidence="5" id="KW-1185">Reference proteome</keyword>
<name>A0A210PJW2_MIZYE</name>
<keyword evidence="2" id="KW-0012">Acyltransferase</keyword>
<dbReference type="GO" id="GO:0008080">
    <property type="term" value="F:N-acetyltransferase activity"/>
    <property type="evidence" value="ECO:0007669"/>
    <property type="project" value="TreeGrafter"/>
</dbReference>
<dbReference type="InterPro" id="IPR016181">
    <property type="entry name" value="Acyl_CoA_acyltransferase"/>
</dbReference>
<keyword evidence="1" id="KW-0808">Transferase</keyword>
<evidence type="ECO:0008006" key="6">
    <source>
        <dbReference type="Google" id="ProtNLM"/>
    </source>
</evidence>
<sequence length="174" mass="19875">MSIPVQPKGGPRNTIRLANNNDIEEIIRLTKEEESLIRQPIPLSGERLRQIISDFECLVVEQTELQQGSPVRLIAFLLFHRGSPSLTDHSSVFQDLVVPVEYRQKEIEAICVLERVSKISSEANYSYMSWWVDDWNTAATTLYKRITHRAPSDTHPSQHSIQTPANKAKNKPKL</sequence>
<dbReference type="PANTHER" id="PTHR10545">
    <property type="entry name" value="DIAMINE N-ACETYLTRANSFERASE"/>
    <property type="match status" value="1"/>
</dbReference>
<dbReference type="AlphaFoldDB" id="A0A210PJW2"/>
<evidence type="ECO:0000256" key="2">
    <source>
        <dbReference type="ARBA" id="ARBA00023315"/>
    </source>
</evidence>
<dbReference type="PANTHER" id="PTHR10545:SF29">
    <property type="entry name" value="GH14572P-RELATED"/>
    <property type="match status" value="1"/>
</dbReference>
<evidence type="ECO:0000313" key="5">
    <source>
        <dbReference type="Proteomes" id="UP000242188"/>
    </source>
</evidence>
<organism evidence="4 5">
    <name type="scientific">Mizuhopecten yessoensis</name>
    <name type="common">Japanese scallop</name>
    <name type="synonym">Patinopecten yessoensis</name>
    <dbReference type="NCBI Taxonomy" id="6573"/>
    <lineage>
        <taxon>Eukaryota</taxon>
        <taxon>Metazoa</taxon>
        <taxon>Spiralia</taxon>
        <taxon>Lophotrochozoa</taxon>
        <taxon>Mollusca</taxon>
        <taxon>Bivalvia</taxon>
        <taxon>Autobranchia</taxon>
        <taxon>Pteriomorphia</taxon>
        <taxon>Pectinida</taxon>
        <taxon>Pectinoidea</taxon>
        <taxon>Pectinidae</taxon>
        <taxon>Mizuhopecten</taxon>
    </lineage>
</organism>
<comment type="caution">
    <text evidence="4">The sequence shown here is derived from an EMBL/GenBank/DDBJ whole genome shotgun (WGS) entry which is preliminary data.</text>
</comment>
<protein>
    <recommendedName>
        <fullName evidence="6">N-acetyltransferase domain-containing protein</fullName>
    </recommendedName>
</protein>
<evidence type="ECO:0000256" key="3">
    <source>
        <dbReference type="SAM" id="MobiDB-lite"/>
    </source>
</evidence>
<dbReference type="InterPro" id="IPR051016">
    <property type="entry name" value="Diverse_Substrate_AcTransf"/>
</dbReference>
<accession>A0A210PJW2</accession>
<reference evidence="4 5" key="1">
    <citation type="journal article" date="2017" name="Nat. Ecol. Evol.">
        <title>Scallop genome provides insights into evolution of bilaterian karyotype and development.</title>
        <authorList>
            <person name="Wang S."/>
            <person name="Zhang J."/>
            <person name="Jiao W."/>
            <person name="Li J."/>
            <person name="Xun X."/>
            <person name="Sun Y."/>
            <person name="Guo X."/>
            <person name="Huan P."/>
            <person name="Dong B."/>
            <person name="Zhang L."/>
            <person name="Hu X."/>
            <person name="Sun X."/>
            <person name="Wang J."/>
            <person name="Zhao C."/>
            <person name="Wang Y."/>
            <person name="Wang D."/>
            <person name="Huang X."/>
            <person name="Wang R."/>
            <person name="Lv J."/>
            <person name="Li Y."/>
            <person name="Zhang Z."/>
            <person name="Liu B."/>
            <person name="Lu W."/>
            <person name="Hui Y."/>
            <person name="Liang J."/>
            <person name="Zhou Z."/>
            <person name="Hou R."/>
            <person name="Li X."/>
            <person name="Liu Y."/>
            <person name="Li H."/>
            <person name="Ning X."/>
            <person name="Lin Y."/>
            <person name="Zhao L."/>
            <person name="Xing Q."/>
            <person name="Dou J."/>
            <person name="Li Y."/>
            <person name="Mao J."/>
            <person name="Guo H."/>
            <person name="Dou H."/>
            <person name="Li T."/>
            <person name="Mu C."/>
            <person name="Jiang W."/>
            <person name="Fu Q."/>
            <person name="Fu X."/>
            <person name="Miao Y."/>
            <person name="Liu J."/>
            <person name="Yu Q."/>
            <person name="Li R."/>
            <person name="Liao H."/>
            <person name="Li X."/>
            <person name="Kong Y."/>
            <person name="Jiang Z."/>
            <person name="Chourrout D."/>
            <person name="Li R."/>
            <person name="Bao Z."/>
        </authorList>
    </citation>
    <scope>NUCLEOTIDE SEQUENCE [LARGE SCALE GENOMIC DNA]</scope>
    <source>
        <strain evidence="4 5">PY_sf001</strain>
    </source>
</reference>
<dbReference type="SUPFAM" id="SSF55729">
    <property type="entry name" value="Acyl-CoA N-acyltransferases (Nat)"/>
    <property type="match status" value="1"/>
</dbReference>
<dbReference type="EMBL" id="NEDP02076388">
    <property type="protein sequence ID" value="OWF36765.1"/>
    <property type="molecule type" value="Genomic_DNA"/>
</dbReference>
<dbReference type="Gene3D" id="3.40.630.30">
    <property type="match status" value="1"/>
</dbReference>
<feature type="region of interest" description="Disordered" evidence="3">
    <location>
        <begin position="149"/>
        <end position="174"/>
    </location>
</feature>
<dbReference type="Proteomes" id="UP000242188">
    <property type="component" value="Unassembled WGS sequence"/>
</dbReference>
<evidence type="ECO:0000256" key="1">
    <source>
        <dbReference type="ARBA" id="ARBA00022679"/>
    </source>
</evidence>
<feature type="compositionally biased region" description="Polar residues" evidence="3">
    <location>
        <begin position="154"/>
        <end position="165"/>
    </location>
</feature>